<dbReference type="AlphaFoldDB" id="A0AAN6YVN6"/>
<name>A0AAN6YVN6_9PEZI</name>
<reference evidence="1" key="1">
    <citation type="journal article" date="2023" name="Mol. Phylogenet. Evol.">
        <title>Genome-scale phylogeny and comparative genomics of the fungal order Sordariales.</title>
        <authorList>
            <person name="Hensen N."/>
            <person name="Bonometti L."/>
            <person name="Westerberg I."/>
            <person name="Brannstrom I.O."/>
            <person name="Guillou S."/>
            <person name="Cros-Aarteil S."/>
            <person name="Calhoun S."/>
            <person name="Haridas S."/>
            <person name="Kuo A."/>
            <person name="Mondo S."/>
            <person name="Pangilinan J."/>
            <person name="Riley R."/>
            <person name="LaButti K."/>
            <person name="Andreopoulos B."/>
            <person name="Lipzen A."/>
            <person name="Chen C."/>
            <person name="Yan M."/>
            <person name="Daum C."/>
            <person name="Ng V."/>
            <person name="Clum A."/>
            <person name="Steindorff A."/>
            <person name="Ohm R.A."/>
            <person name="Martin F."/>
            <person name="Silar P."/>
            <person name="Natvig D.O."/>
            <person name="Lalanne C."/>
            <person name="Gautier V."/>
            <person name="Ament-Velasquez S.L."/>
            <person name="Kruys A."/>
            <person name="Hutchinson M.I."/>
            <person name="Powell A.J."/>
            <person name="Barry K."/>
            <person name="Miller A.N."/>
            <person name="Grigoriev I.V."/>
            <person name="Debuchy R."/>
            <person name="Gladieux P."/>
            <person name="Hiltunen Thoren M."/>
            <person name="Johannesson H."/>
        </authorList>
    </citation>
    <scope>NUCLEOTIDE SEQUENCE</scope>
    <source>
        <strain evidence="1">CBS 508.74</strain>
    </source>
</reference>
<evidence type="ECO:0000313" key="1">
    <source>
        <dbReference type="EMBL" id="KAK4115761.1"/>
    </source>
</evidence>
<comment type="caution">
    <text evidence="1">The sequence shown here is derived from an EMBL/GenBank/DDBJ whole genome shotgun (WGS) entry which is preliminary data.</text>
</comment>
<sequence>MLARMKSAACLNCPVAGVGCCSVLQLRASRVATWSQKAPEVSIAFQSLLRTRWPGQAQSSLPAVGIVLPETGPPVDMPLNRAAHPVKEDADSASLPGIVCFCRSFQLS</sequence>
<accession>A0AAN6YVN6</accession>
<gene>
    <name evidence="1" type="ORF">N656DRAFT_398392</name>
</gene>
<dbReference type="GeneID" id="89933649"/>
<keyword evidence="2" id="KW-1185">Reference proteome</keyword>
<dbReference type="PROSITE" id="PS51257">
    <property type="entry name" value="PROKAR_LIPOPROTEIN"/>
    <property type="match status" value="1"/>
</dbReference>
<proteinExistence type="predicted"/>
<reference evidence="1" key="2">
    <citation type="submission" date="2023-05" db="EMBL/GenBank/DDBJ databases">
        <authorList>
            <consortium name="Lawrence Berkeley National Laboratory"/>
            <person name="Steindorff A."/>
            <person name="Hensen N."/>
            <person name="Bonometti L."/>
            <person name="Westerberg I."/>
            <person name="Brannstrom I.O."/>
            <person name="Guillou S."/>
            <person name="Cros-Aarteil S."/>
            <person name="Calhoun S."/>
            <person name="Haridas S."/>
            <person name="Kuo A."/>
            <person name="Mondo S."/>
            <person name="Pangilinan J."/>
            <person name="Riley R."/>
            <person name="Labutti K."/>
            <person name="Andreopoulos B."/>
            <person name="Lipzen A."/>
            <person name="Chen C."/>
            <person name="Yanf M."/>
            <person name="Daum C."/>
            <person name="Ng V."/>
            <person name="Clum A."/>
            <person name="Ohm R."/>
            <person name="Martin F."/>
            <person name="Silar P."/>
            <person name="Natvig D."/>
            <person name="Lalanne C."/>
            <person name="Gautier V."/>
            <person name="Ament-Velasquez S.L."/>
            <person name="Kruys A."/>
            <person name="Hutchinson M.I."/>
            <person name="Powell A.J."/>
            <person name="Barry K."/>
            <person name="Miller A.N."/>
            <person name="Grigoriev I.V."/>
            <person name="Debuchy R."/>
            <person name="Gladieux P."/>
            <person name="Thoren M.H."/>
            <person name="Johannesson H."/>
        </authorList>
    </citation>
    <scope>NUCLEOTIDE SEQUENCE</scope>
    <source>
        <strain evidence="1">CBS 508.74</strain>
    </source>
</reference>
<organism evidence="1 2">
    <name type="scientific">Canariomyces notabilis</name>
    <dbReference type="NCBI Taxonomy" id="2074819"/>
    <lineage>
        <taxon>Eukaryota</taxon>
        <taxon>Fungi</taxon>
        <taxon>Dikarya</taxon>
        <taxon>Ascomycota</taxon>
        <taxon>Pezizomycotina</taxon>
        <taxon>Sordariomycetes</taxon>
        <taxon>Sordariomycetidae</taxon>
        <taxon>Sordariales</taxon>
        <taxon>Chaetomiaceae</taxon>
        <taxon>Canariomyces</taxon>
    </lineage>
</organism>
<evidence type="ECO:0000313" key="2">
    <source>
        <dbReference type="Proteomes" id="UP001302812"/>
    </source>
</evidence>
<dbReference type="EMBL" id="MU853334">
    <property type="protein sequence ID" value="KAK4115761.1"/>
    <property type="molecule type" value="Genomic_DNA"/>
</dbReference>
<protein>
    <submittedName>
        <fullName evidence="1">Uncharacterized protein</fullName>
    </submittedName>
</protein>
<dbReference type="RefSeq" id="XP_064673331.1">
    <property type="nucleotide sequence ID" value="XM_064809525.1"/>
</dbReference>
<dbReference type="Proteomes" id="UP001302812">
    <property type="component" value="Unassembled WGS sequence"/>
</dbReference>